<reference evidence="2 3" key="1">
    <citation type="submission" date="2024-02" db="EMBL/GenBank/DDBJ databases">
        <authorList>
            <person name="Chen Y."/>
            <person name="Shah S."/>
            <person name="Dougan E. K."/>
            <person name="Thang M."/>
            <person name="Chan C."/>
        </authorList>
    </citation>
    <scope>NUCLEOTIDE SEQUENCE [LARGE SCALE GENOMIC DNA]</scope>
</reference>
<sequence length="284" mass="30993">MEPSMKAQLEELKDADMSVGRKLQQMMAILAKDGRIYKQKVTCDQVLVHPCNRSGSMVNAHDAHFKGQRVLSIGCDASKLASAIAFEVSSCPDTKRKQYTADADLVASSSKKLAPVTETERYLSVSCSHWTAFAKAVKCGACLTEDDEPLTLDSIMAKNGDEVFNGLLQHGWDWQIVTASTEEALPWLPGFMQGCLNTAQQVGSLPTEVEQALSLAWWYDKSGSIEQAILQTQASMPSAAYLEVIGEWVSNYGGGGEFPFVRYVESFAKQTGQGLMLGEDCVSQ</sequence>
<feature type="non-terminal residue" evidence="2">
    <location>
        <position position="284"/>
    </location>
</feature>
<accession>A0ABP0JZ95</accession>
<evidence type="ECO:0000313" key="2">
    <source>
        <dbReference type="EMBL" id="CAK9019828.1"/>
    </source>
</evidence>
<evidence type="ECO:0000313" key="3">
    <source>
        <dbReference type="Proteomes" id="UP001642464"/>
    </source>
</evidence>
<keyword evidence="3" id="KW-1185">Reference proteome</keyword>
<name>A0ABP0JZ95_9DINO</name>
<dbReference type="EMBL" id="CAXAMM010009237">
    <property type="protein sequence ID" value="CAK9019828.1"/>
    <property type="molecule type" value="Genomic_DNA"/>
</dbReference>
<comment type="caution">
    <text evidence="2">The sequence shown here is derived from an EMBL/GenBank/DDBJ whole genome shotgun (WGS) entry which is preliminary data.</text>
</comment>
<evidence type="ECO:0000313" key="1">
    <source>
        <dbReference type="EMBL" id="CAK9019790.1"/>
    </source>
</evidence>
<protein>
    <submittedName>
        <fullName evidence="2">Uncharacterized protein</fullName>
    </submittedName>
</protein>
<organism evidence="2 3">
    <name type="scientific">Durusdinium trenchii</name>
    <dbReference type="NCBI Taxonomy" id="1381693"/>
    <lineage>
        <taxon>Eukaryota</taxon>
        <taxon>Sar</taxon>
        <taxon>Alveolata</taxon>
        <taxon>Dinophyceae</taxon>
        <taxon>Suessiales</taxon>
        <taxon>Symbiodiniaceae</taxon>
        <taxon>Durusdinium</taxon>
    </lineage>
</organism>
<dbReference type="Proteomes" id="UP001642464">
    <property type="component" value="Unassembled WGS sequence"/>
</dbReference>
<dbReference type="EMBL" id="CAXAMM010009235">
    <property type="protein sequence ID" value="CAK9019790.1"/>
    <property type="molecule type" value="Genomic_DNA"/>
</dbReference>
<proteinExistence type="predicted"/>
<gene>
    <name evidence="1" type="ORF">SCF082_LOCUS14660</name>
    <name evidence="2" type="ORF">SCF082_LOCUS14677</name>
</gene>